<comment type="subcellular location">
    <subcellularLocation>
        <location evidence="1">Membrane</location>
        <topology evidence="1">Single-pass type I membrane protein</topology>
    </subcellularLocation>
</comment>
<keyword evidence="10" id="KW-1015">Disulfide bond</keyword>
<feature type="transmembrane region" description="Helical" evidence="11">
    <location>
        <begin position="146"/>
        <end position="167"/>
    </location>
</feature>
<name>A0A8T2LG13_ASTMX</name>
<dbReference type="SMART" id="SM00082">
    <property type="entry name" value="LRRCT"/>
    <property type="match status" value="1"/>
</dbReference>
<evidence type="ECO:0000259" key="14">
    <source>
        <dbReference type="SMART" id="SM00082"/>
    </source>
</evidence>
<dbReference type="PANTHER" id="PTHR22650:SF6">
    <property type="entry name" value="PLATELET GLYCOPROTEIN IX"/>
    <property type="match status" value="1"/>
</dbReference>
<gene>
    <name evidence="15" type="primary">GP9</name>
    <name evidence="15" type="ORF">AMEX_G16936</name>
</gene>
<feature type="non-terminal residue" evidence="15">
    <location>
        <position position="242"/>
    </location>
</feature>
<evidence type="ECO:0000256" key="11">
    <source>
        <dbReference type="SAM" id="Phobius"/>
    </source>
</evidence>
<evidence type="ECO:0000256" key="6">
    <source>
        <dbReference type="ARBA" id="ARBA00022889"/>
    </source>
</evidence>
<dbReference type="GO" id="GO:0007155">
    <property type="term" value="P:cell adhesion"/>
    <property type="evidence" value="ECO:0007669"/>
    <property type="project" value="UniProtKB-KW"/>
</dbReference>
<evidence type="ECO:0000256" key="8">
    <source>
        <dbReference type="ARBA" id="ARBA00023084"/>
    </source>
</evidence>
<keyword evidence="7 11" id="KW-1133">Transmembrane helix</keyword>
<dbReference type="PANTHER" id="PTHR22650">
    <property type="entry name" value="GLYCOPROTEIN IB BETA"/>
    <property type="match status" value="1"/>
</dbReference>
<keyword evidence="6" id="KW-0130">Cell adhesion</keyword>
<evidence type="ECO:0000256" key="2">
    <source>
        <dbReference type="ARBA" id="ARBA00022614"/>
    </source>
</evidence>
<dbReference type="InterPro" id="IPR000372">
    <property type="entry name" value="LRRNT"/>
</dbReference>
<feature type="domain" description="LRRCT" evidence="14">
    <location>
        <begin position="88"/>
        <end position="139"/>
    </location>
</feature>
<evidence type="ECO:0000256" key="7">
    <source>
        <dbReference type="ARBA" id="ARBA00022989"/>
    </source>
</evidence>
<feature type="domain" description="LRRNT" evidence="13">
    <location>
        <begin position="25"/>
        <end position="58"/>
    </location>
</feature>
<dbReference type="Gene3D" id="3.80.10.10">
    <property type="entry name" value="Ribonuclease Inhibitor"/>
    <property type="match status" value="1"/>
</dbReference>
<evidence type="ECO:0000256" key="10">
    <source>
        <dbReference type="ARBA" id="ARBA00023157"/>
    </source>
</evidence>
<proteinExistence type="predicted"/>
<keyword evidence="9 11" id="KW-0472">Membrane</keyword>
<keyword evidence="8" id="KW-0094">Blood coagulation</keyword>
<dbReference type="AlphaFoldDB" id="A0A8T2LG13"/>
<keyword evidence="3 11" id="KW-0812">Transmembrane</keyword>
<keyword evidence="2" id="KW-0433">Leucine-rich repeat</keyword>
<evidence type="ECO:0000256" key="3">
    <source>
        <dbReference type="ARBA" id="ARBA00022692"/>
    </source>
</evidence>
<dbReference type="SUPFAM" id="SSF52058">
    <property type="entry name" value="L domain-like"/>
    <property type="match status" value="1"/>
</dbReference>
<evidence type="ECO:0000256" key="5">
    <source>
        <dbReference type="ARBA" id="ARBA00022729"/>
    </source>
</evidence>
<dbReference type="OrthoDB" id="10053709at2759"/>
<dbReference type="GO" id="GO:0016020">
    <property type="term" value="C:membrane"/>
    <property type="evidence" value="ECO:0007669"/>
    <property type="project" value="UniProtKB-SubCell"/>
</dbReference>
<keyword evidence="4" id="KW-0356">Hemostasis</keyword>
<dbReference type="Proteomes" id="UP000752171">
    <property type="component" value="Unassembled WGS sequence"/>
</dbReference>
<evidence type="ECO:0000313" key="16">
    <source>
        <dbReference type="Proteomes" id="UP000752171"/>
    </source>
</evidence>
<evidence type="ECO:0000256" key="9">
    <source>
        <dbReference type="ARBA" id="ARBA00023136"/>
    </source>
</evidence>
<comment type="caution">
    <text evidence="15">The sequence shown here is derived from an EMBL/GenBank/DDBJ whole genome shotgun (WGS) entry which is preliminary data.</text>
</comment>
<evidence type="ECO:0000256" key="1">
    <source>
        <dbReference type="ARBA" id="ARBA00004479"/>
    </source>
</evidence>
<dbReference type="EMBL" id="JAICCE010000013">
    <property type="protein sequence ID" value="KAG9269854.1"/>
    <property type="molecule type" value="Genomic_DNA"/>
</dbReference>
<dbReference type="InterPro" id="IPR032675">
    <property type="entry name" value="LRR_dom_sf"/>
</dbReference>
<dbReference type="SMART" id="SM00013">
    <property type="entry name" value="LRRNT"/>
    <property type="match status" value="1"/>
</dbReference>
<evidence type="ECO:0000256" key="4">
    <source>
        <dbReference type="ARBA" id="ARBA00022696"/>
    </source>
</evidence>
<evidence type="ECO:0000313" key="15">
    <source>
        <dbReference type="EMBL" id="KAG9269854.1"/>
    </source>
</evidence>
<reference evidence="15 16" key="1">
    <citation type="submission" date="2021-07" db="EMBL/GenBank/DDBJ databases">
        <authorList>
            <person name="Imarazene B."/>
            <person name="Zahm M."/>
            <person name="Klopp C."/>
            <person name="Cabau C."/>
            <person name="Beille S."/>
            <person name="Jouanno E."/>
            <person name="Castinel A."/>
            <person name="Lluch J."/>
            <person name="Gil L."/>
            <person name="Kuchtly C."/>
            <person name="Lopez Roques C."/>
            <person name="Donnadieu C."/>
            <person name="Parrinello H."/>
            <person name="Journot L."/>
            <person name="Du K."/>
            <person name="Schartl M."/>
            <person name="Retaux S."/>
            <person name="Guiguen Y."/>
        </authorList>
    </citation>
    <scope>NUCLEOTIDE SEQUENCE [LARGE SCALE GENOMIC DNA]</scope>
    <source>
        <strain evidence="15">Pach_M1</strain>
        <tissue evidence="15">Testis</tissue>
    </source>
</reference>
<accession>A0A8T2LG13</accession>
<feature type="signal peptide" evidence="12">
    <location>
        <begin position="1"/>
        <end position="29"/>
    </location>
</feature>
<dbReference type="InterPro" id="IPR000483">
    <property type="entry name" value="Cys-rich_flank_reg_C"/>
</dbReference>
<feature type="chain" id="PRO_5035856376" evidence="12">
    <location>
        <begin position="30"/>
        <end position="242"/>
    </location>
</feature>
<evidence type="ECO:0000256" key="12">
    <source>
        <dbReference type="SAM" id="SignalP"/>
    </source>
</evidence>
<evidence type="ECO:0000259" key="13">
    <source>
        <dbReference type="SMART" id="SM00013"/>
    </source>
</evidence>
<dbReference type="InterPro" id="IPR052313">
    <property type="entry name" value="GPIb-IX-V_Complex"/>
</dbReference>
<dbReference type="GO" id="GO:0007596">
    <property type="term" value="P:blood coagulation"/>
    <property type="evidence" value="ECO:0007669"/>
    <property type="project" value="UniProtKB-KW"/>
</dbReference>
<sequence>TKNESGTLMLWIPWFAVLLLLLTSESCRCSPGPSAGLRVSCASQGLKQIPKLPTETTELHLQHNQLSTVPAGHFDALRDLQLANLSENPFHCGCNIRYLRSWLLRNKALVPVAPKCASPPALALRSITELSEEEFSGCAPTLCSGLLYNCSVGLALCGLIGLLFWCFRLAKDLTFILGIGERHVGLEAESLRSLKPKHRMRIGAGSSLQRTDELERPLLNMEILPQIIDALHKQHNIKIKET</sequence>
<protein>
    <submittedName>
        <fullName evidence="15">Platelet glycoprotein IX</fullName>
    </submittedName>
</protein>
<keyword evidence="5 12" id="KW-0732">Signal</keyword>
<organism evidence="15 16">
    <name type="scientific">Astyanax mexicanus</name>
    <name type="common">Blind cave fish</name>
    <name type="synonym">Astyanax fasciatus mexicanus</name>
    <dbReference type="NCBI Taxonomy" id="7994"/>
    <lineage>
        <taxon>Eukaryota</taxon>
        <taxon>Metazoa</taxon>
        <taxon>Chordata</taxon>
        <taxon>Craniata</taxon>
        <taxon>Vertebrata</taxon>
        <taxon>Euteleostomi</taxon>
        <taxon>Actinopterygii</taxon>
        <taxon>Neopterygii</taxon>
        <taxon>Teleostei</taxon>
        <taxon>Ostariophysi</taxon>
        <taxon>Characiformes</taxon>
        <taxon>Characoidei</taxon>
        <taxon>Acestrorhamphidae</taxon>
        <taxon>Acestrorhamphinae</taxon>
        <taxon>Astyanax</taxon>
    </lineage>
</organism>